<gene>
    <name evidence="5" type="ORF">cubi_03616</name>
</gene>
<dbReference type="RefSeq" id="XP_028875074.1">
    <property type="nucleotide sequence ID" value="XM_029020630.1"/>
</dbReference>
<keyword evidence="6" id="KW-1185">Reference proteome</keyword>
<feature type="signal peptide" evidence="3">
    <location>
        <begin position="1"/>
        <end position="23"/>
    </location>
</feature>
<dbReference type="Proteomes" id="UP000186176">
    <property type="component" value="Unassembled WGS sequence"/>
</dbReference>
<dbReference type="PROSITE" id="PS51635">
    <property type="entry name" value="PNPLA"/>
    <property type="match status" value="1"/>
</dbReference>
<keyword evidence="1" id="KW-0443">Lipid metabolism</keyword>
<evidence type="ECO:0000256" key="1">
    <source>
        <dbReference type="ARBA" id="ARBA00023098"/>
    </source>
</evidence>
<dbReference type="GO" id="GO:0016787">
    <property type="term" value="F:hydrolase activity"/>
    <property type="evidence" value="ECO:0007669"/>
    <property type="project" value="UniProtKB-KW"/>
</dbReference>
<comment type="caution">
    <text evidence="5">The sequence shown here is derived from an EMBL/GenBank/DDBJ whole genome shotgun (WGS) entry which is preliminary data.</text>
</comment>
<evidence type="ECO:0000256" key="2">
    <source>
        <dbReference type="PROSITE-ProRule" id="PRU01161"/>
    </source>
</evidence>
<dbReference type="InterPro" id="IPR002641">
    <property type="entry name" value="PNPLA_dom"/>
</dbReference>
<accession>A0A1J4MK41</accession>
<proteinExistence type="predicted"/>
<dbReference type="Pfam" id="PF01734">
    <property type="entry name" value="Patatin"/>
    <property type="match status" value="1"/>
</dbReference>
<keyword evidence="5" id="KW-0378">Hydrolase</keyword>
<dbReference type="GeneID" id="39980409"/>
<dbReference type="AlphaFoldDB" id="A0A1J4MK41"/>
<name>A0A1J4MK41_9CRYT</name>
<feature type="short sequence motif" description="GXGXXG" evidence="2">
    <location>
        <begin position="138"/>
        <end position="143"/>
    </location>
</feature>
<feature type="short sequence motif" description="GXSXG" evidence="2">
    <location>
        <begin position="171"/>
        <end position="175"/>
    </location>
</feature>
<feature type="chain" id="PRO_5013040471" evidence="3">
    <location>
        <begin position="24"/>
        <end position="608"/>
    </location>
</feature>
<dbReference type="SUPFAM" id="SSF52151">
    <property type="entry name" value="FabD/lysophospholipase-like"/>
    <property type="match status" value="1"/>
</dbReference>
<dbReference type="InterPro" id="IPR016035">
    <property type="entry name" value="Acyl_Trfase/lysoPLipase"/>
</dbReference>
<dbReference type="VEuPathDB" id="CryptoDB:cubi_03616"/>
<dbReference type="EMBL" id="LRBP01000014">
    <property type="protein sequence ID" value="OII73819.1"/>
    <property type="molecule type" value="Genomic_DNA"/>
</dbReference>
<evidence type="ECO:0000313" key="6">
    <source>
        <dbReference type="Proteomes" id="UP000186176"/>
    </source>
</evidence>
<comment type="caution">
    <text evidence="2">Lacks conserved residue(s) required for the propagation of feature annotation.</text>
</comment>
<evidence type="ECO:0000259" key="4">
    <source>
        <dbReference type="PROSITE" id="PS51635"/>
    </source>
</evidence>
<evidence type="ECO:0000256" key="3">
    <source>
        <dbReference type="SAM" id="SignalP"/>
    </source>
</evidence>
<protein>
    <submittedName>
        <fullName evidence="5">Secreted alpha beta hydrolase family protein</fullName>
    </submittedName>
</protein>
<dbReference type="OrthoDB" id="338410at2759"/>
<organism evidence="5 6">
    <name type="scientific">Cryptosporidium ubiquitum</name>
    <dbReference type="NCBI Taxonomy" id="857276"/>
    <lineage>
        <taxon>Eukaryota</taxon>
        <taxon>Sar</taxon>
        <taxon>Alveolata</taxon>
        <taxon>Apicomplexa</taxon>
        <taxon>Conoidasida</taxon>
        <taxon>Coccidia</taxon>
        <taxon>Eucoccidiorida</taxon>
        <taxon>Eimeriorina</taxon>
        <taxon>Cryptosporidiidae</taxon>
        <taxon>Cryptosporidium</taxon>
    </lineage>
</organism>
<keyword evidence="3" id="KW-0732">Signal</keyword>
<reference evidence="5 6" key="1">
    <citation type="submission" date="2016-10" db="EMBL/GenBank/DDBJ databases">
        <title>Reductive evolution of mitochondrial metabolism and differential evolution of invasion-related proteins in Cryptosporidium.</title>
        <authorList>
            <person name="Liu S."/>
            <person name="Roellig D.M."/>
            <person name="Guo Y."/>
            <person name="Li N."/>
            <person name="Frace M.A."/>
            <person name="Tang K."/>
            <person name="Zhang L."/>
            <person name="Feng Y."/>
            <person name="Xiao L."/>
        </authorList>
    </citation>
    <scope>NUCLEOTIDE SEQUENCE [LARGE SCALE GENOMIC DNA]</scope>
    <source>
        <strain evidence="5">39726</strain>
    </source>
</reference>
<feature type="domain" description="PNPLA" evidence="4">
    <location>
        <begin position="134"/>
        <end position="454"/>
    </location>
</feature>
<dbReference type="Gene3D" id="3.40.1090.10">
    <property type="entry name" value="Cytosolic phospholipase A2 catalytic domain"/>
    <property type="match status" value="1"/>
</dbReference>
<evidence type="ECO:0000313" key="5">
    <source>
        <dbReference type="EMBL" id="OII73819.1"/>
    </source>
</evidence>
<sequence>MFRWKTLIILIVLVLTFVNQDWTRKLNFYVKAIPLKKTELLSTEQCNLVYEKIEISTLSYLFDKNREICKSRDNSDISWQKKLLKAAQPPYLEFHNEIYPSKMNLEMEYLAEKNRSAMLSSMGTGDDHSKCFILGFSGYGNRGMWSAAVAKGLASQFFDNNVPLRWDIVAGISSGGFNALISSHFVPGGNLIETSLQNKSRLFNSTNLAQKFFNNTFIFDDMSSRDDSVCSNGDKDIKFEFWLNFGKKDKKNVKCYSNSNNININEIYLSGDLKKIENELSFTNYLYEIYMRANPNVVNDDCTVPTSQDSTKWWSTILHTFTNFGKKPISSFCTMRGWKKFYRDSMLKLMSKKREALVSASRLFDGTLIHWSLQYIISQIYNRNISKQKNSNSNASEGNTEWIEISEDDASKLADIATASNAVSGVYMPIGVNNEYFVWGGLRGEANLEAAIERCKEIKPGINEEDIVIDFITGSYYREEIFLSGSYVELLGKEHYFGKIFRKIKNYFHKTNEYARPDPPQLFELFNRAWEFITASSRGMFPIKALKRKYPKVKLRFIIRPKTLRFFPKSSYYFPGYKEKILIMTDGYYMGYNAIIIDSDSIETKNSV</sequence>
<dbReference type="GO" id="GO:0006629">
    <property type="term" value="P:lipid metabolic process"/>
    <property type="evidence" value="ECO:0007669"/>
    <property type="project" value="UniProtKB-KW"/>
</dbReference>